<organism evidence="2 3">
    <name type="scientific">Durusdinium trenchii</name>
    <dbReference type="NCBI Taxonomy" id="1381693"/>
    <lineage>
        <taxon>Eukaryota</taxon>
        <taxon>Sar</taxon>
        <taxon>Alveolata</taxon>
        <taxon>Dinophyceae</taxon>
        <taxon>Suessiales</taxon>
        <taxon>Symbiodiniaceae</taxon>
        <taxon>Durusdinium</taxon>
    </lineage>
</organism>
<proteinExistence type="predicted"/>
<name>A0ABP0T071_9DINO</name>
<evidence type="ECO:0000256" key="1">
    <source>
        <dbReference type="SAM" id="MobiDB-lite"/>
    </source>
</evidence>
<evidence type="ECO:0000313" key="3">
    <source>
        <dbReference type="Proteomes" id="UP001642484"/>
    </source>
</evidence>
<feature type="compositionally biased region" description="Gly residues" evidence="1">
    <location>
        <begin position="1"/>
        <end position="11"/>
    </location>
</feature>
<gene>
    <name evidence="2" type="ORF">CCMP2556_LOCUS55084</name>
</gene>
<accession>A0ABP0T071</accession>
<keyword evidence="3" id="KW-1185">Reference proteome</keyword>
<sequence>MSGWGKGGSGSASGWKGRWNNKGSPKGGKGKLAEKREFAKKVPWENRLSKWFLRPYVEQGGSPFSGGRGVAESSLLTSWHLSNVLDETCSEYCARQGIALSEGAANCEVGAFLLQCHFADRAAPEGLKKAGIERLLQALQSPEGKKFLESCHYLNTAHTDVDRSAAATTQAVKRFVRFFTADAADKEVAFRQALRFAARLYLFAFEGLEALTALSHPKAMAAGVHKVGQQTALPPESTEWLRDPENPEALLAALVASFQKQKHDTATTAKGGGDSRAPWDDGAVEERPPKTRKGKGGKPLVDALASDNEDGLGATKDIDLASSEDEAPPPAGLDVSEWPLEKIEALKELLTELENKLGGKDRPSLQQVQAALQDIPETILKHQGLQKTVGSFMTKTRYPKTENLKTLLKALKDMAVAAETAWKQ</sequence>
<evidence type="ECO:0000313" key="2">
    <source>
        <dbReference type="EMBL" id="CAK9117845.1"/>
    </source>
</evidence>
<protein>
    <submittedName>
        <fullName evidence="2">Uncharacterized protein</fullName>
    </submittedName>
</protein>
<feature type="region of interest" description="Disordered" evidence="1">
    <location>
        <begin position="262"/>
        <end position="315"/>
    </location>
</feature>
<dbReference type="EMBL" id="CAXAMN010028835">
    <property type="protein sequence ID" value="CAK9117845.1"/>
    <property type="molecule type" value="Genomic_DNA"/>
</dbReference>
<feature type="region of interest" description="Disordered" evidence="1">
    <location>
        <begin position="1"/>
        <end position="34"/>
    </location>
</feature>
<comment type="caution">
    <text evidence="2">The sequence shown here is derived from an EMBL/GenBank/DDBJ whole genome shotgun (WGS) entry which is preliminary data.</text>
</comment>
<dbReference type="Proteomes" id="UP001642484">
    <property type="component" value="Unassembled WGS sequence"/>
</dbReference>
<reference evidence="2 3" key="1">
    <citation type="submission" date="2024-02" db="EMBL/GenBank/DDBJ databases">
        <authorList>
            <person name="Chen Y."/>
            <person name="Shah S."/>
            <person name="Dougan E. K."/>
            <person name="Thang M."/>
            <person name="Chan C."/>
        </authorList>
    </citation>
    <scope>NUCLEOTIDE SEQUENCE [LARGE SCALE GENOMIC DNA]</scope>
</reference>